<dbReference type="EMBL" id="MHNK01000007">
    <property type="protein sequence ID" value="OGZ44175.1"/>
    <property type="molecule type" value="Genomic_DNA"/>
</dbReference>
<name>A0A1G2G1H6_9BACT</name>
<dbReference type="AlphaFoldDB" id="A0A1G2G1H6"/>
<proteinExistence type="predicted"/>
<evidence type="ECO:0000313" key="2">
    <source>
        <dbReference type="Proteomes" id="UP000177480"/>
    </source>
</evidence>
<gene>
    <name evidence="1" type="ORF">A2719_02330</name>
</gene>
<dbReference type="STRING" id="1802114.A2719_02330"/>
<organism evidence="1 2">
    <name type="scientific">Candidatus Ryanbacteria bacterium RIFCSPHIGHO2_01_FULL_45_22</name>
    <dbReference type="NCBI Taxonomy" id="1802114"/>
    <lineage>
        <taxon>Bacteria</taxon>
        <taxon>Candidatus Ryaniibacteriota</taxon>
    </lineage>
</organism>
<reference evidence="1 2" key="1">
    <citation type="journal article" date="2016" name="Nat. Commun.">
        <title>Thousands of microbial genomes shed light on interconnected biogeochemical processes in an aquifer system.</title>
        <authorList>
            <person name="Anantharaman K."/>
            <person name="Brown C.T."/>
            <person name="Hug L.A."/>
            <person name="Sharon I."/>
            <person name="Castelle C.J."/>
            <person name="Probst A.J."/>
            <person name="Thomas B.C."/>
            <person name="Singh A."/>
            <person name="Wilkins M.J."/>
            <person name="Karaoz U."/>
            <person name="Brodie E.L."/>
            <person name="Williams K.H."/>
            <person name="Hubbard S.S."/>
            <person name="Banfield J.F."/>
        </authorList>
    </citation>
    <scope>NUCLEOTIDE SEQUENCE [LARGE SCALE GENOMIC DNA]</scope>
</reference>
<sequence>MTKYIVYDKLADERGEDTMKHETIKALRNGETLNFNGISLLLDEGIIQPGDLYIAESNTGPKLLTAKKVVMTENGLCINYIHATTPDYSFDGCACVKVREA</sequence>
<dbReference type="Proteomes" id="UP000177480">
    <property type="component" value="Unassembled WGS sequence"/>
</dbReference>
<evidence type="ECO:0000313" key="1">
    <source>
        <dbReference type="EMBL" id="OGZ44175.1"/>
    </source>
</evidence>
<accession>A0A1G2G1H6</accession>
<protein>
    <submittedName>
        <fullName evidence="1">Uncharacterized protein</fullName>
    </submittedName>
</protein>
<comment type="caution">
    <text evidence="1">The sequence shown here is derived from an EMBL/GenBank/DDBJ whole genome shotgun (WGS) entry which is preliminary data.</text>
</comment>